<name>A0A521EBE2_SACCC</name>
<dbReference type="RefSeq" id="WP_142534146.1">
    <property type="nucleotide sequence ID" value="NZ_FXTB01000008.1"/>
</dbReference>
<dbReference type="Proteomes" id="UP000319040">
    <property type="component" value="Unassembled WGS sequence"/>
</dbReference>
<dbReference type="AlphaFoldDB" id="A0A521EBE2"/>
<evidence type="ECO:0000313" key="2">
    <source>
        <dbReference type="Proteomes" id="UP000319040"/>
    </source>
</evidence>
<dbReference type="OrthoDB" id="1494944at2"/>
<reference evidence="1 2" key="1">
    <citation type="submission" date="2017-05" db="EMBL/GenBank/DDBJ databases">
        <authorList>
            <person name="Varghese N."/>
            <person name="Submissions S."/>
        </authorList>
    </citation>
    <scope>NUCLEOTIDE SEQUENCE [LARGE SCALE GENOMIC DNA]</scope>
    <source>
        <strain evidence="1 2">DSM 27040</strain>
    </source>
</reference>
<proteinExistence type="predicted"/>
<evidence type="ECO:0000313" key="1">
    <source>
        <dbReference type="EMBL" id="SMO81264.1"/>
    </source>
</evidence>
<protein>
    <submittedName>
        <fullName evidence="1">Uncharacterized protein</fullName>
    </submittedName>
</protein>
<organism evidence="1 2">
    <name type="scientific">Saccharicrinis carchari</name>
    <dbReference type="NCBI Taxonomy" id="1168039"/>
    <lineage>
        <taxon>Bacteria</taxon>
        <taxon>Pseudomonadati</taxon>
        <taxon>Bacteroidota</taxon>
        <taxon>Bacteroidia</taxon>
        <taxon>Marinilabiliales</taxon>
        <taxon>Marinilabiliaceae</taxon>
        <taxon>Saccharicrinis</taxon>
    </lineage>
</organism>
<accession>A0A521EBE2</accession>
<keyword evidence="2" id="KW-1185">Reference proteome</keyword>
<gene>
    <name evidence="1" type="ORF">SAMN06265379_10895</name>
</gene>
<dbReference type="EMBL" id="FXTB01000008">
    <property type="protein sequence ID" value="SMO81264.1"/>
    <property type="molecule type" value="Genomic_DNA"/>
</dbReference>
<sequence length="131" mass="14479">MATQTNNEGKEKLKGGFVNLLKKIGGVIEDAASLEVTTFTGNFEYKISDVVKNDVNKVRIENVLKSLTVHNQSNLNLVAYTNVKIDSDVSTIVKSDLSPADEELLKLHKDMLSSSKEARESVIKLVMDLVR</sequence>